<accession>A0A1I7HG76</accession>
<reference evidence="2" key="1">
    <citation type="submission" date="2016-10" db="EMBL/GenBank/DDBJ databases">
        <authorList>
            <person name="Varghese N."/>
            <person name="Submissions S."/>
        </authorList>
    </citation>
    <scope>NUCLEOTIDE SEQUENCE [LARGE SCALE GENOMIC DNA]</scope>
    <source>
        <strain evidence="2">DSM 18168</strain>
    </source>
</reference>
<dbReference type="AlphaFoldDB" id="A0A1I7HG76"/>
<dbReference type="OrthoDB" id="6448149at2"/>
<organism evidence="1 2">
    <name type="scientific">Xenorhabdus koppenhoeferi</name>
    <dbReference type="NCBI Taxonomy" id="351659"/>
    <lineage>
        <taxon>Bacteria</taxon>
        <taxon>Pseudomonadati</taxon>
        <taxon>Pseudomonadota</taxon>
        <taxon>Gammaproteobacteria</taxon>
        <taxon>Enterobacterales</taxon>
        <taxon>Morganellaceae</taxon>
        <taxon>Xenorhabdus</taxon>
    </lineage>
</organism>
<evidence type="ECO:0000313" key="1">
    <source>
        <dbReference type="EMBL" id="SFU59703.1"/>
    </source>
</evidence>
<keyword evidence="2" id="KW-1185">Reference proteome</keyword>
<name>A0A1I7HG76_9GAMM</name>
<proteinExistence type="predicted"/>
<gene>
    <name evidence="1" type="ORF">SAMN05421784_11420</name>
</gene>
<dbReference type="Proteomes" id="UP000242496">
    <property type="component" value="Unassembled WGS sequence"/>
</dbReference>
<protein>
    <submittedName>
        <fullName evidence="1">Uncharacterized protein</fullName>
    </submittedName>
</protein>
<dbReference type="RefSeq" id="WP_143101214.1">
    <property type="nucleotide sequence ID" value="NZ_CAWRBG010000030.1"/>
</dbReference>
<evidence type="ECO:0000313" key="2">
    <source>
        <dbReference type="Proteomes" id="UP000242496"/>
    </source>
</evidence>
<sequence length="408" mass="45984">MNQFSKEPINLSSLILNVETPFLSVPSFSSTYPKNIYTKVSTIVRDIYGKPLVGSKIFVSTRLDDTWEQVIVYESNNNTEINITSENGEKGFFITSAPGGNIVFFIHPNKSRGLVFKLFAKVLGTQEEIPANHDIYIVNKTLDELIEKYPEPTIPNLSEINLKSDGKSKFQVNVNYDNPQPDDSILFFVNDHYSTHAIHIINSRDTNGYFSLPYEIFDVGKLSNFYFVVINRSGDISDYKSRSLTFTYHGNPHNQPWTDVDRIYDACTVYNSGGPSPENIVRQNDWITDATISGNSGKFGQYGEYGLFVKIIGGLDDSTNTSLVPFGSKITLNLYINSQEKKTTKYFKNKQMPIGTNNTAELIIPIPSEYITNNPNGLIYLDYQIGSDNDVNVSYGNIWFAKIDTKSI</sequence>
<dbReference type="EMBL" id="FPBJ01000014">
    <property type="protein sequence ID" value="SFU59703.1"/>
    <property type="molecule type" value="Genomic_DNA"/>
</dbReference>